<gene>
    <name evidence="3" type="ORF">BVI061214_02103</name>
</gene>
<dbReference type="InterPro" id="IPR002737">
    <property type="entry name" value="MEMO1_fam"/>
</dbReference>
<proteinExistence type="inferred from homology"/>
<dbReference type="PANTHER" id="PTHR11060:SF0">
    <property type="entry name" value="PROTEIN MEMO1"/>
    <property type="match status" value="1"/>
</dbReference>
<dbReference type="AlphaFoldDB" id="A0A0M9AHF1"/>
<sequence length="370" mass="40921">MEGRLRLRQPQITPVEGGFLLTDPYGVYEKPLALTEGGLFLLPLMEGRTLEEVQEEVFKAHGVLVPRKELEELVKALEEAGLLLTEKVQERLREEEAKLKRERPMRLAGLSYPQGEKEARAFLEAFRAAYPGEGKEAEVLLLPHLEPARIPEAYGAALAVLERTREPERIYLVGVAHRPLEAKAAALPVPFHTPFGPMEPDLPALQALDALLPYELFNTPLAFREEHSLELPLFFLKGRYPKARLVPLLVGRRGPELGEALRVVLKDHPGLVVLAVDLSHVGPRFGDEPLSRPLAEEARRRDLGFLERLAQGEPEAALAFLGENPTRIDATEVVGSLAPLLRGRRGEVLAHRLDLEAPTLSAVGAGTLAF</sequence>
<dbReference type="PATRIC" id="fig|271.14.peg.2180"/>
<dbReference type="Gene3D" id="3.40.830.10">
    <property type="entry name" value="LigB-like"/>
    <property type="match status" value="1"/>
</dbReference>
<reference evidence="3 4" key="1">
    <citation type="submission" date="2015-07" db="EMBL/GenBank/DDBJ databases">
        <authorList>
            <person name="Noorani M."/>
        </authorList>
    </citation>
    <scope>NUCLEOTIDE SEQUENCE [LARGE SCALE GENOMIC DNA]</scope>
    <source>
        <strain evidence="4">ATCC 25104 / DSM 625 / JCM 10724 / NBRC 103206 / NCIMB 11243 / YT-1</strain>
    </source>
</reference>
<dbReference type="Pfam" id="PF01875">
    <property type="entry name" value="Memo"/>
    <property type="match status" value="1"/>
</dbReference>
<dbReference type="PANTHER" id="PTHR11060">
    <property type="entry name" value="PROTEIN MEMO1"/>
    <property type="match status" value="1"/>
</dbReference>
<dbReference type="NCBIfam" id="TIGR04336">
    <property type="entry name" value="AmmeMemoSam_B"/>
    <property type="match status" value="1"/>
</dbReference>
<evidence type="ECO:0000256" key="1">
    <source>
        <dbReference type="ARBA" id="ARBA00006315"/>
    </source>
</evidence>
<dbReference type="RefSeq" id="WP_053768357.1">
    <property type="nucleotide sequence ID" value="NZ_LHCI01000106.1"/>
</dbReference>
<protein>
    <recommendedName>
        <fullName evidence="5">MEMO1 family protein</fullName>
    </recommendedName>
</protein>
<dbReference type="Proteomes" id="UP000037685">
    <property type="component" value="Unassembled WGS sequence"/>
</dbReference>
<dbReference type="CDD" id="cd07361">
    <property type="entry name" value="MEMO_like"/>
    <property type="match status" value="1"/>
</dbReference>
<evidence type="ECO:0000313" key="3">
    <source>
        <dbReference type="EMBL" id="KOX90905.1"/>
    </source>
</evidence>
<name>A0A0M9AHF1_THEAQ</name>
<dbReference type="EMBL" id="LHCI01000106">
    <property type="protein sequence ID" value="KOX90905.1"/>
    <property type="molecule type" value="Genomic_DNA"/>
</dbReference>
<comment type="caution">
    <text evidence="3">The sequence shown here is derived from an EMBL/GenBank/DDBJ whole genome shotgun (WGS) entry which is preliminary data.</text>
</comment>
<accession>A0A0M9AHF1</accession>
<evidence type="ECO:0000313" key="4">
    <source>
        <dbReference type="Proteomes" id="UP000037685"/>
    </source>
</evidence>
<keyword evidence="2" id="KW-0175">Coiled coil</keyword>
<feature type="coiled-coil region" evidence="2">
    <location>
        <begin position="67"/>
        <end position="102"/>
    </location>
</feature>
<evidence type="ECO:0008006" key="5">
    <source>
        <dbReference type="Google" id="ProtNLM"/>
    </source>
</evidence>
<evidence type="ECO:0000256" key="2">
    <source>
        <dbReference type="SAM" id="Coils"/>
    </source>
</evidence>
<comment type="similarity">
    <text evidence="1">Belongs to the MEMO1 family.</text>
</comment>
<organism evidence="3 4">
    <name type="scientific">Thermus aquaticus</name>
    <dbReference type="NCBI Taxonomy" id="271"/>
    <lineage>
        <taxon>Bacteria</taxon>
        <taxon>Thermotogati</taxon>
        <taxon>Deinococcota</taxon>
        <taxon>Deinococci</taxon>
        <taxon>Thermales</taxon>
        <taxon>Thermaceae</taxon>
        <taxon>Thermus</taxon>
    </lineage>
</organism>